<dbReference type="SMART" id="SM00271">
    <property type="entry name" value="DnaJ"/>
    <property type="match status" value="1"/>
</dbReference>
<feature type="domain" description="J" evidence="2">
    <location>
        <begin position="67"/>
        <end position="132"/>
    </location>
</feature>
<keyword evidence="4" id="KW-1185">Reference proteome</keyword>
<dbReference type="Pfam" id="PF00226">
    <property type="entry name" value="DnaJ"/>
    <property type="match status" value="1"/>
</dbReference>
<comment type="caution">
    <text evidence="3">The sequence shown here is derived from an EMBL/GenBank/DDBJ whole genome shotgun (WGS) entry which is preliminary data.</text>
</comment>
<name>A0AAP0D9F1_9ASTR</name>
<dbReference type="PANTHER" id="PTHR45496:SF1">
    <property type="entry name" value="CHAPERONE DNAJ-DOMAIN SUPERFAMILY PROTEIN"/>
    <property type="match status" value="1"/>
</dbReference>
<dbReference type="EMBL" id="JBCNJP010000012">
    <property type="protein sequence ID" value="KAK9070296.1"/>
    <property type="molecule type" value="Genomic_DNA"/>
</dbReference>
<dbReference type="CDD" id="cd06257">
    <property type="entry name" value="DnaJ"/>
    <property type="match status" value="1"/>
</dbReference>
<protein>
    <recommendedName>
        <fullName evidence="2">J domain-containing protein</fullName>
    </recommendedName>
</protein>
<organism evidence="3 4">
    <name type="scientific">Deinandra increscens subsp. villosa</name>
    <dbReference type="NCBI Taxonomy" id="3103831"/>
    <lineage>
        <taxon>Eukaryota</taxon>
        <taxon>Viridiplantae</taxon>
        <taxon>Streptophyta</taxon>
        <taxon>Embryophyta</taxon>
        <taxon>Tracheophyta</taxon>
        <taxon>Spermatophyta</taxon>
        <taxon>Magnoliopsida</taxon>
        <taxon>eudicotyledons</taxon>
        <taxon>Gunneridae</taxon>
        <taxon>Pentapetalae</taxon>
        <taxon>asterids</taxon>
        <taxon>campanulids</taxon>
        <taxon>Asterales</taxon>
        <taxon>Asteraceae</taxon>
        <taxon>Asteroideae</taxon>
        <taxon>Heliantheae alliance</taxon>
        <taxon>Madieae</taxon>
        <taxon>Madiinae</taxon>
        <taxon>Deinandra</taxon>
    </lineage>
</organism>
<sequence>MQSTSRAEAERLLGIAEKLLQSKDLNGCRDFALLAQETEPLLDGCDQILAVVDVLIAAEKQINNQPDWYAVLQLENRRNEDELIKRQYRRFALLLHPDKNKFAFADSAFKLVSDAWAFLSDPSRKSAYDNKLFAFSKVDLQREKENHNQNQNQTQNQSQNAPMQRDKIPVRRNPADAGTPAPGTNQAEAREATEGANIWTACPYCYNLYEYPKLYEGCCLRCANCKRAFQAVTIPPASLPATIPGKEAYYCCWSYFPMGFAMANSETAKSLTIPNWMPPIVPTDAKAWPLADSLPNGSTVPLAESGEAFVAATPPVAPPKPTVQKTPTPKQIPNPNPIPNPIANPIPNPNLNPNPTAFPIPISTPPTAGATVPRKRGRPRKNPLP</sequence>
<accession>A0AAP0D9F1</accession>
<feature type="compositionally biased region" description="Basic residues" evidence="1">
    <location>
        <begin position="373"/>
        <end position="385"/>
    </location>
</feature>
<evidence type="ECO:0000313" key="4">
    <source>
        <dbReference type="Proteomes" id="UP001408789"/>
    </source>
</evidence>
<feature type="region of interest" description="Disordered" evidence="1">
    <location>
        <begin position="144"/>
        <end position="190"/>
    </location>
</feature>
<dbReference type="InterPro" id="IPR036869">
    <property type="entry name" value="J_dom_sf"/>
</dbReference>
<evidence type="ECO:0000259" key="2">
    <source>
        <dbReference type="PROSITE" id="PS50076"/>
    </source>
</evidence>
<dbReference type="InterPro" id="IPR001623">
    <property type="entry name" value="DnaJ_domain"/>
</dbReference>
<dbReference type="InterPro" id="IPR018253">
    <property type="entry name" value="DnaJ_domain_CS"/>
</dbReference>
<proteinExistence type="predicted"/>
<feature type="compositionally biased region" description="Low complexity" evidence="1">
    <location>
        <begin position="148"/>
        <end position="160"/>
    </location>
</feature>
<evidence type="ECO:0000313" key="3">
    <source>
        <dbReference type="EMBL" id="KAK9070296.1"/>
    </source>
</evidence>
<dbReference type="PROSITE" id="PS50076">
    <property type="entry name" value="DNAJ_2"/>
    <property type="match status" value="1"/>
</dbReference>
<gene>
    <name evidence="3" type="ORF">SSX86_010696</name>
</gene>
<feature type="compositionally biased region" description="Pro residues" evidence="1">
    <location>
        <begin position="330"/>
        <end position="364"/>
    </location>
</feature>
<dbReference type="SUPFAM" id="SSF46565">
    <property type="entry name" value="Chaperone J-domain"/>
    <property type="match status" value="1"/>
</dbReference>
<dbReference type="PANTHER" id="PTHR45496">
    <property type="entry name" value="CHAPERONE DNAJ-DOMAIN SUPERFAMILY PROTEIN"/>
    <property type="match status" value="1"/>
</dbReference>
<dbReference type="PRINTS" id="PR00625">
    <property type="entry name" value="JDOMAIN"/>
</dbReference>
<reference evidence="3 4" key="1">
    <citation type="submission" date="2024-04" db="EMBL/GenBank/DDBJ databases">
        <title>The reference genome of an endangered Asteraceae, Deinandra increscens subsp. villosa, native to the Central Coast of California.</title>
        <authorList>
            <person name="Guilliams M."/>
            <person name="Hasenstab-Lehman K."/>
            <person name="Meyer R."/>
            <person name="Mcevoy S."/>
        </authorList>
    </citation>
    <scope>NUCLEOTIDE SEQUENCE [LARGE SCALE GENOMIC DNA]</scope>
    <source>
        <tissue evidence="3">Leaf</tissue>
    </source>
</reference>
<dbReference type="AlphaFoldDB" id="A0AAP0D9F1"/>
<dbReference type="InterPro" id="IPR053052">
    <property type="entry name" value="Imprinting_Balance_Reg"/>
</dbReference>
<dbReference type="Gene3D" id="1.10.287.110">
    <property type="entry name" value="DnaJ domain"/>
    <property type="match status" value="1"/>
</dbReference>
<dbReference type="Proteomes" id="UP001408789">
    <property type="component" value="Unassembled WGS sequence"/>
</dbReference>
<dbReference type="PROSITE" id="PS00636">
    <property type="entry name" value="DNAJ_1"/>
    <property type="match status" value="1"/>
</dbReference>
<evidence type="ECO:0000256" key="1">
    <source>
        <dbReference type="SAM" id="MobiDB-lite"/>
    </source>
</evidence>
<feature type="region of interest" description="Disordered" evidence="1">
    <location>
        <begin position="313"/>
        <end position="385"/>
    </location>
</feature>